<evidence type="ECO:0000256" key="3">
    <source>
        <dbReference type="ARBA" id="ARBA00023239"/>
    </source>
</evidence>
<reference evidence="4 5" key="1">
    <citation type="submission" date="2023-01" db="EMBL/GenBank/DDBJ databases">
        <authorList>
            <person name="Kreplak J."/>
        </authorList>
    </citation>
    <scope>NUCLEOTIDE SEQUENCE [LARGE SCALE GENOMIC DNA]</scope>
</reference>
<proteinExistence type="predicted"/>
<dbReference type="PANTHER" id="PTHR31739">
    <property type="entry name" value="ENT-COPALYL DIPHOSPHATE SYNTHASE, CHLOROPLASTIC"/>
    <property type="match status" value="1"/>
</dbReference>
<evidence type="ECO:0000313" key="5">
    <source>
        <dbReference type="Proteomes" id="UP001157006"/>
    </source>
</evidence>
<evidence type="ECO:0000256" key="2">
    <source>
        <dbReference type="ARBA" id="ARBA00022842"/>
    </source>
</evidence>
<dbReference type="GO" id="GO:0010333">
    <property type="term" value="F:terpene synthase activity"/>
    <property type="evidence" value="ECO:0007669"/>
    <property type="project" value="InterPro"/>
</dbReference>
<protein>
    <submittedName>
        <fullName evidence="4">Uncharacterized protein</fullName>
    </submittedName>
</protein>
<dbReference type="GO" id="GO:0000287">
    <property type="term" value="F:magnesium ion binding"/>
    <property type="evidence" value="ECO:0007669"/>
    <property type="project" value="TreeGrafter"/>
</dbReference>
<sequence length="140" mass="15674">MLKSLDMNTVMKYQIKIGSLFNSLATTAAAFHPLKNADCLSYLQLVLQKFGNAAKDKLKVAGIVEDEMAALEWQLAPAADKTVTKERKVEFVSAGVESQQSDGWMKCSANHEEIEKKTTPMRKIKMRLHKKMSLLLFLAV</sequence>
<name>A0AAV0Z0M6_VICFA</name>
<gene>
    <name evidence="4" type="ORF">VFH_I467240</name>
</gene>
<dbReference type="Gene3D" id="1.50.10.160">
    <property type="match status" value="1"/>
</dbReference>
<evidence type="ECO:0000313" key="4">
    <source>
        <dbReference type="EMBL" id="CAI8590989.1"/>
    </source>
</evidence>
<dbReference type="PANTHER" id="PTHR31739:SF3">
    <property type="entry name" value="ENT-KAUR-16-ENE SYNTHASE, CHLOROPLASTIC"/>
    <property type="match status" value="1"/>
</dbReference>
<dbReference type="GO" id="GO:0009686">
    <property type="term" value="P:gibberellin biosynthetic process"/>
    <property type="evidence" value="ECO:0007669"/>
    <property type="project" value="TreeGrafter"/>
</dbReference>
<comment type="cofactor">
    <cofactor evidence="1">
        <name>Mg(2+)</name>
        <dbReference type="ChEBI" id="CHEBI:18420"/>
    </cofactor>
</comment>
<dbReference type="AlphaFoldDB" id="A0AAV0Z0M6"/>
<evidence type="ECO:0000256" key="1">
    <source>
        <dbReference type="ARBA" id="ARBA00001946"/>
    </source>
</evidence>
<keyword evidence="2" id="KW-0460">Magnesium</keyword>
<dbReference type="GO" id="GO:0009507">
    <property type="term" value="C:chloroplast"/>
    <property type="evidence" value="ECO:0007669"/>
    <property type="project" value="TreeGrafter"/>
</dbReference>
<accession>A0AAV0Z0M6</accession>
<keyword evidence="3" id="KW-0456">Lyase</keyword>
<dbReference type="EMBL" id="OX451736">
    <property type="protein sequence ID" value="CAI8590989.1"/>
    <property type="molecule type" value="Genomic_DNA"/>
</dbReference>
<dbReference type="InterPro" id="IPR050148">
    <property type="entry name" value="Terpene_synthase-like"/>
</dbReference>
<organism evidence="4 5">
    <name type="scientific">Vicia faba</name>
    <name type="common">Broad bean</name>
    <name type="synonym">Faba vulgaris</name>
    <dbReference type="NCBI Taxonomy" id="3906"/>
    <lineage>
        <taxon>Eukaryota</taxon>
        <taxon>Viridiplantae</taxon>
        <taxon>Streptophyta</taxon>
        <taxon>Embryophyta</taxon>
        <taxon>Tracheophyta</taxon>
        <taxon>Spermatophyta</taxon>
        <taxon>Magnoliopsida</taxon>
        <taxon>eudicotyledons</taxon>
        <taxon>Gunneridae</taxon>
        <taxon>Pentapetalae</taxon>
        <taxon>rosids</taxon>
        <taxon>fabids</taxon>
        <taxon>Fabales</taxon>
        <taxon>Fabaceae</taxon>
        <taxon>Papilionoideae</taxon>
        <taxon>50 kb inversion clade</taxon>
        <taxon>NPAAA clade</taxon>
        <taxon>Hologalegina</taxon>
        <taxon>IRL clade</taxon>
        <taxon>Fabeae</taxon>
        <taxon>Vicia</taxon>
    </lineage>
</organism>
<keyword evidence="5" id="KW-1185">Reference proteome</keyword>
<dbReference type="Proteomes" id="UP001157006">
    <property type="component" value="Chromosome 1L"/>
</dbReference>